<dbReference type="FunFam" id="1.10.287.110:FF:000009">
    <property type="entry name" value="Auxilin-related protein 1"/>
    <property type="match status" value="1"/>
</dbReference>
<feature type="region of interest" description="Disordered" evidence="3">
    <location>
        <begin position="1"/>
        <end position="22"/>
    </location>
</feature>
<feature type="compositionally biased region" description="Basic and acidic residues" evidence="3">
    <location>
        <begin position="1118"/>
        <end position="1152"/>
    </location>
</feature>
<name>A0AAD3XZW5_NEPGR</name>
<evidence type="ECO:0000256" key="2">
    <source>
        <dbReference type="SAM" id="Coils"/>
    </source>
</evidence>
<feature type="region of interest" description="Disordered" evidence="3">
    <location>
        <begin position="1095"/>
        <end position="1152"/>
    </location>
</feature>
<feature type="compositionally biased region" description="Basic and acidic residues" evidence="3">
    <location>
        <begin position="1053"/>
        <end position="1063"/>
    </location>
</feature>
<dbReference type="GO" id="GO:0031982">
    <property type="term" value="C:vesicle"/>
    <property type="evidence" value="ECO:0007669"/>
    <property type="project" value="TreeGrafter"/>
</dbReference>
<feature type="coiled-coil region" evidence="2">
    <location>
        <begin position="677"/>
        <end position="708"/>
    </location>
</feature>
<dbReference type="InterPro" id="IPR001623">
    <property type="entry name" value="DnaJ_domain"/>
</dbReference>
<reference evidence="5" key="1">
    <citation type="submission" date="2023-05" db="EMBL/GenBank/DDBJ databases">
        <title>Nepenthes gracilis genome sequencing.</title>
        <authorList>
            <person name="Fukushima K."/>
        </authorList>
    </citation>
    <scope>NUCLEOTIDE SEQUENCE</scope>
    <source>
        <strain evidence="5">SING2019-196</strain>
    </source>
</reference>
<feature type="region of interest" description="Disordered" evidence="3">
    <location>
        <begin position="936"/>
        <end position="959"/>
    </location>
</feature>
<evidence type="ECO:0000259" key="4">
    <source>
        <dbReference type="PROSITE" id="PS50076"/>
    </source>
</evidence>
<feature type="region of interest" description="Disordered" evidence="3">
    <location>
        <begin position="652"/>
        <end position="675"/>
    </location>
</feature>
<protein>
    <recommendedName>
        <fullName evidence="4">J domain-containing protein</fullName>
    </recommendedName>
</protein>
<feature type="region of interest" description="Disordered" evidence="3">
    <location>
        <begin position="831"/>
        <end position="868"/>
    </location>
</feature>
<dbReference type="PANTHER" id="PTHR23172:SF87">
    <property type="entry name" value="CHAPERONE DNAJ-DOMAIN SUPERFAMILY PROTEIN"/>
    <property type="match status" value="1"/>
</dbReference>
<dbReference type="PANTHER" id="PTHR23172">
    <property type="entry name" value="AUXILIN/CYCLIN G-ASSOCIATED KINASE-RELATED"/>
    <property type="match status" value="1"/>
</dbReference>
<evidence type="ECO:0000256" key="1">
    <source>
        <dbReference type="ARBA" id="ARBA00023054"/>
    </source>
</evidence>
<feature type="compositionally biased region" description="Polar residues" evidence="3">
    <location>
        <begin position="305"/>
        <end position="328"/>
    </location>
</feature>
<comment type="caution">
    <text evidence="5">The sequence shown here is derived from an EMBL/GenBank/DDBJ whole genome shotgun (WGS) entry which is preliminary data.</text>
</comment>
<feature type="coiled-coil region" evidence="2">
    <location>
        <begin position="1182"/>
        <end position="1229"/>
    </location>
</feature>
<organism evidence="5 6">
    <name type="scientific">Nepenthes gracilis</name>
    <name type="common">Slender pitcher plant</name>
    <dbReference type="NCBI Taxonomy" id="150966"/>
    <lineage>
        <taxon>Eukaryota</taxon>
        <taxon>Viridiplantae</taxon>
        <taxon>Streptophyta</taxon>
        <taxon>Embryophyta</taxon>
        <taxon>Tracheophyta</taxon>
        <taxon>Spermatophyta</taxon>
        <taxon>Magnoliopsida</taxon>
        <taxon>eudicotyledons</taxon>
        <taxon>Gunneridae</taxon>
        <taxon>Pentapetalae</taxon>
        <taxon>Caryophyllales</taxon>
        <taxon>Nepenthaceae</taxon>
        <taxon>Nepenthes</taxon>
    </lineage>
</organism>
<accession>A0AAD3XZW5</accession>
<dbReference type="InterPro" id="IPR036869">
    <property type="entry name" value="J_dom_sf"/>
</dbReference>
<keyword evidence="1 2" id="KW-0175">Coiled coil</keyword>
<feature type="compositionally biased region" description="Pro residues" evidence="3">
    <location>
        <begin position="285"/>
        <end position="295"/>
    </location>
</feature>
<evidence type="ECO:0000313" key="6">
    <source>
        <dbReference type="Proteomes" id="UP001279734"/>
    </source>
</evidence>
<dbReference type="SUPFAM" id="SSF46565">
    <property type="entry name" value="Chaperone J-domain"/>
    <property type="match status" value="1"/>
</dbReference>
<feature type="region of interest" description="Disordered" evidence="3">
    <location>
        <begin position="1052"/>
        <end position="1073"/>
    </location>
</feature>
<dbReference type="CDD" id="cd06257">
    <property type="entry name" value="DnaJ"/>
    <property type="match status" value="1"/>
</dbReference>
<dbReference type="Gene3D" id="1.10.287.110">
    <property type="entry name" value="DnaJ domain"/>
    <property type="match status" value="1"/>
</dbReference>
<proteinExistence type="predicted"/>
<sequence>MEGFNPHSRPHSRAQTSKRPYNGNGFTVYDDVFGGPPKFGITCFAPRADDYTEIFGSFRSSRASSIPILDLPAVDDDVVSFDVRTSNFDYSEVFGSFDFVDFCVPYCELFKQSNGGDDSFEEAWIQAGAEYLSEESDPSAFLEKSHCFQTKANPQSFDSNHFNVSYHNADLGAREGKSTMIHVAQHNAVPGYTYVVDKATSLQKAEENFCSQVAEDIILSEDSSENISEEIYMRKTLRCTERGGTAMQCSDIDQKPGRAYVSGGSFVNSMFVSASDISLRTQPSHLPPPSRPPPILEYKNGDSGRLTSDTKAPKNNSSKITFDGSSPPLSDVGVDASSSAASSVAAMKQAMEMAQVKLETVKELMLRKKDEFQSHIEPCMHNDICSEEKVGLVFDECILKDPRQQATHAGEPNDRKSSGKGCLGAQNAMPVAENLFEQFANIARKPTLRKHKKKHSFSFDPILTEGTDEWKEVMRYHELITHDNSKTKTQLPINMENLMQETDAYQSGTKDGEAAALELQEASDERTKAARKAHEHGAGAQCSNSVSGACGPEDSRRKLKLMKTPSRREYYEKMVKVTQEVHERVICEHAEIENGLKGASEGIGNEKKLKMESEVEKNGIRLNRVPQQADVDKKCKHSPGREENNTRLREVFEREDKKKEKEACEREDNAGISKEALERDEIEKRAKEAHLREASERMKEAYKREENEWKLNEACAREENEQGVKEAYDREENERKARVVLLQKEDRERSEKTSELEEIGKGFKKAIEEGGKRITEVSEREGFAIKGAWEGAQNEKDLGEAVIFQGNDGVLKQAAVLEECKNYEAVLEEEKQTNRLDDDHKPVANKKESEEVHKRYDEEKFRQTLEQEEVSKNPILTFELEETKKVHEDVAEEGKQSGEYKGDWHGACSMNEKNVKPMLTEVACRLENLLKQAYASQEETANEGSDEMRTEPLNGKKDLKIGKTNDVLIDERKTEPIASSDVAENEQEEDRIGEALKSVHIDEKSLKPNGVCIGSREILAESKNVPNPSFMEECDCEQEQRRKKIGEVQVLFDQEKNEDRTMPTHEVNGFTEHVRQAEAIQSVISERKESFQKISQLPNFSPTAERKGKVISANFPSENEKMGRSKDDRQLENERLRKLEEEREREREREKDRMAVEIATREACERAYAEARERAGRAAVERATAEARQRAMAEARERLERACAEAREKASAEARLRAERAAVDQATAEARERAIEKAMAERAMFEARGDRSVSDKFSASSNDLGTRQSSSFSDLQNTVKFEGSGGESSQRCKARLERHRRTVERVAKAVAEKNMRDLLAQREQIERSRLAEALDADVRRWSSGKEGNLRALLSTLQYILGPDSGWQPIPLTEVITAAAVKKAYRKATLYVHPDKLQQRGASIQQKYICEKVFDLLKDAWNKFNSEER</sequence>
<dbReference type="GO" id="GO:0072318">
    <property type="term" value="P:clathrin coat disassembly"/>
    <property type="evidence" value="ECO:0007669"/>
    <property type="project" value="TreeGrafter"/>
</dbReference>
<evidence type="ECO:0000313" key="5">
    <source>
        <dbReference type="EMBL" id="GMH24027.1"/>
    </source>
</evidence>
<feature type="compositionally biased region" description="Basic and acidic residues" evidence="3">
    <location>
        <begin position="946"/>
        <end position="959"/>
    </location>
</feature>
<feature type="region of interest" description="Disordered" evidence="3">
    <location>
        <begin position="522"/>
        <end position="553"/>
    </location>
</feature>
<dbReference type="PROSITE" id="PS50076">
    <property type="entry name" value="DNAJ_2"/>
    <property type="match status" value="1"/>
</dbReference>
<dbReference type="GO" id="GO:0072583">
    <property type="term" value="P:clathrin-dependent endocytosis"/>
    <property type="evidence" value="ECO:0007669"/>
    <property type="project" value="TreeGrafter"/>
</dbReference>
<dbReference type="GO" id="GO:0005737">
    <property type="term" value="C:cytoplasm"/>
    <property type="evidence" value="ECO:0007669"/>
    <property type="project" value="TreeGrafter"/>
</dbReference>
<dbReference type="GO" id="GO:0030276">
    <property type="term" value="F:clathrin binding"/>
    <property type="evidence" value="ECO:0007669"/>
    <property type="project" value="TreeGrafter"/>
</dbReference>
<evidence type="ECO:0000256" key="3">
    <source>
        <dbReference type="SAM" id="MobiDB-lite"/>
    </source>
</evidence>
<feature type="domain" description="J" evidence="4">
    <location>
        <begin position="1364"/>
        <end position="1428"/>
    </location>
</feature>
<dbReference type="EMBL" id="BSYO01000027">
    <property type="protein sequence ID" value="GMH24027.1"/>
    <property type="molecule type" value="Genomic_DNA"/>
</dbReference>
<gene>
    <name evidence="5" type="ORF">Nepgr_025870</name>
</gene>
<keyword evidence="6" id="KW-1185">Reference proteome</keyword>
<dbReference type="Proteomes" id="UP001279734">
    <property type="component" value="Unassembled WGS sequence"/>
</dbReference>
<feature type="region of interest" description="Disordered" evidence="3">
    <location>
        <begin position="280"/>
        <end position="335"/>
    </location>
</feature>